<dbReference type="PANTHER" id="PTHR30346">
    <property type="entry name" value="TRANSCRIPTIONAL DUAL REGULATOR HCAR-RELATED"/>
    <property type="match status" value="1"/>
</dbReference>
<dbReference type="GO" id="GO:0003700">
    <property type="term" value="F:DNA-binding transcription factor activity"/>
    <property type="evidence" value="ECO:0007669"/>
    <property type="project" value="InterPro"/>
</dbReference>
<dbReference type="Pfam" id="PF03466">
    <property type="entry name" value="LysR_substrate"/>
    <property type="match status" value="1"/>
</dbReference>
<evidence type="ECO:0000256" key="2">
    <source>
        <dbReference type="ARBA" id="ARBA00023015"/>
    </source>
</evidence>
<reference evidence="6 7" key="1">
    <citation type="submission" date="2017-04" db="EMBL/GenBank/DDBJ databases">
        <authorList>
            <person name="Afonso C.L."/>
            <person name="Miller P.J."/>
            <person name="Scott M.A."/>
            <person name="Spackman E."/>
            <person name="Goraichik I."/>
            <person name="Dimitrov K.M."/>
            <person name="Suarez D.L."/>
            <person name="Swayne D.E."/>
        </authorList>
    </citation>
    <scope>NUCLEOTIDE SEQUENCE [LARGE SCALE GENOMIC DNA]</scope>
    <source>
        <strain evidence="6 7">CGMCC 1.12644</strain>
    </source>
</reference>
<dbReference type="PROSITE" id="PS50931">
    <property type="entry name" value="HTH_LYSR"/>
    <property type="match status" value="1"/>
</dbReference>
<evidence type="ECO:0000256" key="3">
    <source>
        <dbReference type="ARBA" id="ARBA00023125"/>
    </source>
</evidence>
<dbReference type="Gene3D" id="3.40.190.10">
    <property type="entry name" value="Periplasmic binding protein-like II"/>
    <property type="match status" value="2"/>
</dbReference>
<organism evidence="6 7">
    <name type="scientific">Primorskyibacter flagellatus</name>
    <dbReference type="NCBI Taxonomy" id="1387277"/>
    <lineage>
        <taxon>Bacteria</taxon>
        <taxon>Pseudomonadati</taxon>
        <taxon>Pseudomonadota</taxon>
        <taxon>Alphaproteobacteria</taxon>
        <taxon>Rhodobacterales</taxon>
        <taxon>Roseobacteraceae</taxon>
        <taxon>Primorskyibacter</taxon>
    </lineage>
</organism>
<keyword evidence="4" id="KW-0804">Transcription</keyword>
<dbReference type="InterPro" id="IPR036390">
    <property type="entry name" value="WH_DNA-bd_sf"/>
</dbReference>
<sequence length="303" mass="33348">MDGKLFELNHLRSFVAVAKELNFRRAAARLNMTQPPLSRHISLLEHAVGVRLLDRNNRSVRLTAAGRRFLGDAVDILKRAESAALFARQSARGESGSLVLGFVPSACIEVIPRILGRVERDLPGVQLIPGEMMTFEIIEALHSGGVEIGLFRLPQRQTGLDIHKVWSEGFVLVVPRDHPFATKPDLCAEDLNDAPFIGFSTERGGFLFDVVQGFFSARGISPATRYSVSQSHTIMSLVNEGLGVALVPASITKTKMADTVVRNIELPRDLCSDLYMGLGLKEPDRLVREVSELIIDELSLPAR</sequence>
<dbReference type="InterPro" id="IPR000847">
    <property type="entry name" value="LysR_HTH_N"/>
</dbReference>
<keyword evidence="7" id="KW-1185">Reference proteome</keyword>
<keyword evidence="3 6" id="KW-0238">DNA-binding</keyword>
<dbReference type="RefSeq" id="WP_084352828.1">
    <property type="nucleotide sequence ID" value="NZ_FWYD01000005.1"/>
</dbReference>
<keyword evidence="2" id="KW-0805">Transcription regulation</keyword>
<evidence type="ECO:0000256" key="4">
    <source>
        <dbReference type="ARBA" id="ARBA00023163"/>
    </source>
</evidence>
<dbReference type="PRINTS" id="PR00039">
    <property type="entry name" value="HTHLYSR"/>
</dbReference>
<evidence type="ECO:0000313" key="6">
    <source>
        <dbReference type="EMBL" id="SMC77763.1"/>
    </source>
</evidence>
<dbReference type="CDD" id="cd08414">
    <property type="entry name" value="PBP2_LTTR_aromatics_like"/>
    <property type="match status" value="1"/>
</dbReference>
<dbReference type="InterPro" id="IPR005119">
    <property type="entry name" value="LysR_subst-bd"/>
</dbReference>
<dbReference type="GO" id="GO:0032993">
    <property type="term" value="C:protein-DNA complex"/>
    <property type="evidence" value="ECO:0007669"/>
    <property type="project" value="TreeGrafter"/>
</dbReference>
<dbReference type="STRING" id="1387277.SAMN06295998_10593"/>
<evidence type="ECO:0000256" key="1">
    <source>
        <dbReference type="ARBA" id="ARBA00009437"/>
    </source>
</evidence>
<dbReference type="GO" id="GO:0003677">
    <property type="term" value="F:DNA binding"/>
    <property type="evidence" value="ECO:0007669"/>
    <property type="project" value="UniProtKB-KW"/>
</dbReference>
<dbReference type="Gene3D" id="1.10.10.10">
    <property type="entry name" value="Winged helix-like DNA-binding domain superfamily/Winged helix DNA-binding domain"/>
    <property type="match status" value="1"/>
</dbReference>
<evidence type="ECO:0000313" key="7">
    <source>
        <dbReference type="Proteomes" id="UP000192330"/>
    </source>
</evidence>
<dbReference type="AlphaFoldDB" id="A0A1W2BXS0"/>
<dbReference type="OrthoDB" id="9815174at2"/>
<dbReference type="InterPro" id="IPR036388">
    <property type="entry name" value="WH-like_DNA-bd_sf"/>
</dbReference>
<name>A0A1W2BXS0_9RHOB</name>
<dbReference type="PANTHER" id="PTHR30346:SF0">
    <property type="entry name" value="HCA OPERON TRANSCRIPTIONAL ACTIVATOR HCAR"/>
    <property type="match status" value="1"/>
</dbReference>
<dbReference type="SUPFAM" id="SSF53850">
    <property type="entry name" value="Periplasmic binding protein-like II"/>
    <property type="match status" value="1"/>
</dbReference>
<dbReference type="Proteomes" id="UP000192330">
    <property type="component" value="Unassembled WGS sequence"/>
</dbReference>
<accession>A0A1W2BXS0</accession>
<dbReference type="EMBL" id="FWYD01000005">
    <property type="protein sequence ID" value="SMC77763.1"/>
    <property type="molecule type" value="Genomic_DNA"/>
</dbReference>
<dbReference type="Pfam" id="PF00126">
    <property type="entry name" value="HTH_1"/>
    <property type="match status" value="1"/>
</dbReference>
<dbReference type="SUPFAM" id="SSF46785">
    <property type="entry name" value="Winged helix' DNA-binding domain"/>
    <property type="match status" value="1"/>
</dbReference>
<protein>
    <submittedName>
        <fullName evidence="6">DNA-binding transcriptional regulator, LysR family</fullName>
    </submittedName>
</protein>
<gene>
    <name evidence="6" type="ORF">SAMN06295998_10593</name>
</gene>
<proteinExistence type="inferred from homology"/>
<feature type="domain" description="HTH lysR-type" evidence="5">
    <location>
        <begin position="6"/>
        <end position="63"/>
    </location>
</feature>
<evidence type="ECO:0000259" key="5">
    <source>
        <dbReference type="PROSITE" id="PS50931"/>
    </source>
</evidence>
<comment type="similarity">
    <text evidence="1">Belongs to the LysR transcriptional regulatory family.</text>
</comment>
<dbReference type="FunFam" id="1.10.10.10:FF:000001">
    <property type="entry name" value="LysR family transcriptional regulator"/>
    <property type="match status" value="1"/>
</dbReference>